<keyword evidence="2" id="KW-1003">Cell membrane</keyword>
<dbReference type="PANTHER" id="PTHR21248">
    <property type="entry name" value="CARDIOLIPIN SYNTHASE"/>
    <property type="match status" value="1"/>
</dbReference>
<accession>A0ABZ3H5Z2</accession>
<evidence type="ECO:0000256" key="5">
    <source>
        <dbReference type="ARBA" id="ARBA00023136"/>
    </source>
</evidence>
<dbReference type="Pfam" id="PF13091">
    <property type="entry name" value="PLDc_2"/>
    <property type="match status" value="2"/>
</dbReference>
<dbReference type="EMBL" id="CP147920">
    <property type="protein sequence ID" value="XAU13946.1"/>
    <property type="molecule type" value="Genomic_DNA"/>
</dbReference>
<dbReference type="CDD" id="cd09162">
    <property type="entry name" value="PLDc_CLS_unchar1_2"/>
    <property type="match status" value="1"/>
</dbReference>
<dbReference type="PROSITE" id="PS50035">
    <property type="entry name" value="PLD"/>
    <property type="match status" value="2"/>
</dbReference>
<protein>
    <submittedName>
        <fullName evidence="8">Phospholipase D-like domain-containing protein</fullName>
    </submittedName>
</protein>
<comment type="subcellular location">
    <subcellularLocation>
        <location evidence="1">Cell membrane</location>
        <topology evidence="1">Multi-pass membrane protein</topology>
    </subcellularLocation>
</comment>
<proteinExistence type="predicted"/>
<dbReference type="PANTHER" id="PTHR21248:SF22">
    <property type="entry name" value="PHOSPHOLIPASE D"/>
    <property type="match status" value="1"/>
</dbReference>
<feature type="transmembrane region" description="Helical" evidence="6">
    <location>
        <begin position="6"/>
        <end position="27"/>
    </location>
</feature>
<evidence type="ECO:0000259" key="7">
    <source>
        <dbReference type="PROSITE" id="PS50035"/>
    </source>
</evidence>
<keyword evidence="3 6" id="KW-0812">Transmembrane</keyword>
<keyword evidence="9" id="KW-1185">Reference proteome</keyword>
<organism evidence="8 9">
    <name type="scientific">Sulfurimonas diazotrophicus</name>
    <dbReference type="NCBI Taxonomy" id="3131939"/>
    <lineage>
        <taxon>Bacteria</taxon>
        <taxon>Pseudomonadati</taxon>
        <taxon>Campylobacterota</taxon>
        <taxon>Epsilonproteobacteria</taxon>
        <taxon>Campylobacterales</taxon>
        <taxon>Sulfurimonadaceae</taxon>
        <taxon>Sulfurimonas</taxon>
    </lineage>
</organism>
<feature type="domain" description="PLD phosphodiesterase" evidence="7">
    <location>
        <begin position="379"/>
        <end position="406"/>
    </location>
</feature>
<dbReference type="Proteomes" id="UP001447842">
    <property type="component" value="Chromosome"/>
</dbReference>
<keyword evidence="5 6" id="KW-0472">Membrane</keyword>
<evidence type="ECO:0000313" key="9">
    <source>
        <dbReference type="Proteomes" id="UP001447842"/>
    </source>
</evidence>
<dbReference type="SUPFAM" id="SSF56024">
    <property type="entry name" value="Phospholipase D/nuclease"/>
    <property type="match status" value="2"/>
</dbReference>
<dbReference type="InterPro" id="IPR001736">
    <property type="entry name" value="PLipase_D/transphosphatidylase"/>
</dbReference>
<evidence type="ECO:0000256" key="4">
    <source>
        <dbReference type="ARBA" id="ARBA00022989"/>
    </source>
</evidence>
<dbReference type="Gene3D" id="3.30.870.10">
    <property type="entry name" value="Endonuclease Chain A"/>
    <property type="match status" value="2"/>
</dbReference>
<evidence type="ECO:0000256" key="3">
    <source>
        <dbReference type="ARBA" id="ARBA00022692"/>
    </source>
</evidence>
<name>A0ABZ3H5Z2_9BACT</name>
<sequence>MNFDWLHLLLFHTFVILGELMVIASLLHMVYQRRTPASMMAWMLAIVLLPYLAVPLYFVLGSRKRRSRYLKTAFDMRETEAAVTQANPIDGILRSNGIPGATSGNRFTMLFEGTEAYSTLLEQIRAAQESIWLSTYVLKHDAVTATLFEALIAKRREGIEVKLLIDALGSWPLYFWQFPLRALRSAGVEVCFFMPILRMPFRNYINLRNHRKIYLFDRTTVLTGGMNLSAEYIGPDVEPKRWEDLLFRIEGPAAYHYAEIFAADWAYASEAAPPAPGTPVHTDGDAYVQVVPSGPDVADDALFEALLSAVYAAHERIWIVTPYFVPDASLMQALTIANTKGVDVKLITPRDSNHLLADLARSSYMRELEEAGIHVALYEGPMLHAKAILFDNLGAMLGSVNIDNRSLLLNYEVVSFAYSERIISETESWMEKLLSRSTTVVHPAGRLRRLGENLMRLIAPQL</sequence>
<dbReference type="InterPro" id="IPR025202">
    <property type="entry name" value="PLD-like_dom"/>
</dbReference>
<feature type="transmembrane region" description="Helical" evidence="6">
    <location>
        <begin position="39"/>
        <end position="60"/>
    </location>
</feature>
<evidence type="ECO:0000256" key="2">
    <source>
        <dbReference type="ARBA" id="ARBA00022475"/>
    </source>
</evidence>
<dbReference type="Pfam" id="PF13396">
    <property type="entry name" value="PLDc_N"/>
    <property type="match status" value="1"/>
</dbReference>
<gene>
    <name evidence="8" type="ORF">WCY31_06715</name>
</gene>
<dbReference type="InterPro" id="IPR027379">
    <property type="entry name" value="CLS_N"/>
</dbReference>
<dbReference type="RefSeq" id="WP_345971763.1">
    <property type="nucleotide sequence ID" value="NZ_CP147920.1"/>
</dbReference>
<evidence type="ECO:0000313" key="8">
    <source>
        <dbReference type="EMBL" id="XAU13946.1"/>
    </source>
</evidence>
<evidence type="ECO:0000256" key="6">
    <source>
        <dbReference type="SAM" id="Phobius"/>
    </source>
</evidence>
<feature type="domain" description="PLD phosphodiesterase" evidence="7">
    <location>
        <begin position="205"/>
        <end position="232"/>
    </location>
</feature>
<dbReference type="SMART" id="SM00155">
    <property type="entry name" value="PLDc"/>
    <property type="match status" value="2"/>
</dbReference>
<evidence type="ECO:0000256" key="1">
    <source>
        <dbReference type="ARBA" id="ARBA00004651"/>
    </source>
</evidence>
<keyword evidence="4 6" id="KW-1133">Transmembrane helix</keyword>
<reference evidence="8 9" key="1">
    <citation type="submission" date="2024-03" db="EMBL/GenBank/DDBJ databases">
        <title>Sulfurimonas sp. HSL3-1.</title>
        <authorList>
            <person name="Wang S."/>
        </authorList>
    </citation>
    <scope>NUCLEOTIDE SEQUENCE [LARGE SCALE GENOMIC DNA]</scope>
    <source>
        <strain evidence="8 9">HSL3-1</strain>
    </source>
</reference>